<evidence type="ECO:0000313" key="3">
    <source>
        <dbReference type="Proteomes" id="UP001213623"/>
    </source>
</evidence>
<name>A0AAF0EI22_9BASI</name>
<dbReference type="EMBL" id="CP119893">
    <property type="protein sequence ID" value="WFD25954.1"/>
    <property type="molecule type" value="Genomic_DNA"/>
</dbReference>
<sequence>MPSTDTLAERMAQGMAHKEAGNALYQQRDYTGALRSYYYAVLHLSGLDTSAVPGLGPASSPRKPAAQASREDQRQLSQVRSNMAACFLAMERFDRAIEVCDQALASDATNAKAIFRKSQALRRRGDVYAARDWLARPAHATLLPSADFQAEQARIDALIRERERSSAARWRGFLS</sequence>
<protein>
    <recommendedName>
        <fullName evidence="4">Tetratricopeptide repeat protein 9C</fullName>
    </recommendedName>
</protein>
<dbReference type="GO" id="GO:0005740">
    <property type="term" value="C:mitochondrial envelope"/>
    <property type="evidence" value="ECO:0007669"/>
    <property type="project" value="TreeGrafter"/>
</dbReference>
<dbReference type="Gene3D" id="1.25.40.10">
    <property type="entry name" value="Tetratricopeptide repeat domain"/>
    <property type="match status" value="1"/>
</dbReference>
<proteinExistence type="predicted"/>
<dbReference type="InterPro" id="IPR011990">
    <property type="entry name" value="TPR-like_helical_dom_sf"/>
</dbReference>
<organism evidence="2 3">
    <name type="scientific">Malassezia nana</name>
    <dbReference type="NCBI Taxonomy" id="180528"/>
    <lineage>
        <taxon>Eukaryota</taxon>
        <taxon>Fungi</taxon>
        <taxon>Dikarya</taxon>
        <taxon>Basidiomycota</taxon>
        <taxon>Ustilaginomycotina</taxon>
        <taxon>Malasseziomycetes</taxon>
        <taxon>Malasseziales</taxon>
        <taxon>Malasseziaceae</taxon>
        <taxon>Malassezia</taxon>
    </lineage>
</organism>
<dbReference type="GO" id="GO:0012505">
    <property type="term" value="C:endomembrane system"/>
    <property type="evidence" value="ECO:0007669"/>
    <property type="project" value="TreeGrafter"/>
</dbReference>
<dbReference type="InterPro" id="IPR019734">
    <property type="entry name" value="TPR_rpt"/>
</dbReference>
<gene>
    <name evidence="2" type="ORF">MNAN1_000927</name>
</gene>
<accession>A0AAF0EI22</accession>
<evidence type="ECO:0000256" key="1">
    <source>
        <dbReference type="SAM" id="MobiDB-lite"/>
    </source>
</evidence>
<dbReference type="PANTHER" id="PTHR46512:SF1">
    <property type="entry name" value="PEPTIDYLPROLYL ISOMERASE"/>
    <property type="match status" value="1"/>
</dbReference>
<dbReference type="GO" id="GO:0044183">
    <property type="term" value="F:protein folding chaperone"/>
    <property type="evidence" value="ECO:0007669"/>
    <property type="project" value="TreeGrafter"/>
</dbReference>
<dbReference type="InterPro" id="IPR050754">
    <property type="entry name" value="FKBP4/5/8-like"/>
</dbReference>
<dbReference type="SUPFAM" id="SSF48452">
    <property type="entry name" value="TPR-like"/>
    <property type="match status" value="1"/>
</dbReference>
<dbReference type="GO" id="GO:0005829">
    <property type="term" value="C:cytosol"/>
    <property type="evidence" value="ECO:0007669"/>
    <property type="project" value="TreeGrafter"/>
</dbReference>
<keyword evidence="3" id="KW-1185">Reference proteome</keyword>
<dbReference type="AlphaFoldDB" id="A0AAF0EI22"/>
<evidence type="ECO:0008006" key="4">
    <source>
        <dbReference type="Google" id="ProtNLM"/>
    </source>
</evidence>
<reference evidence="2" key="1">
    <citation type="submission" date="2023-03" db="EMBL/GenBank/DDBJ databases">
        <title>Mating type loci evolution in Malassezia.</title>
        <authorList>
            <person name="Coelho M.A."/>
        </authorList>
    </citation>
    <scope>NUCLEOTIDE SEQUENCE</scope>
    <source>
        <strain evidence="2">CBS 9557</strain>
    </source>
</reference>
<feature type="region of interest" description="Disordered" evidence="1">
    <location>
        <begin position="53"/>
        <end position="75"/>
    </location>
</feature>
<evidence type="ECO:0000313" key="2">
    <source>
        <dbReference type="EMBL" id="WFD25954.1"/>
    </source>
</evidence>
<dbReference type="Proteomes" id="UP001213623">
    <property type="component" value="Chromosome 2"/>
</dbReference>
<dbReference type="GO" id="GO:0016020">
    <property type="term" value="C:membrane"/>
    <property type="evidence" value="ECO:0007669"/>
    <property type="project" value="TreeGrafter"/>
</dbReference>
<dbReference type="GO" id="GO:0043066">
    <property type="term" value="P:negative regulation of apoptotic process"/>
    <property type="evidence" value="ECO:0007669"/>
    <property type="project" value="TreeGrafter"/>
</dbReference>
<dbReference type="PANTHER" id="PTHR46512">
    <property type="entry name" value="PEPTIDYLPROLYL ISOMERASE"/>
    <property type="match status" value="1"/>
</dbReference>
<dbReference type="SMART" id="SM00028">
    <property type="entry name" value="TPR"/>
    <property type="match status" value="2"/>
</dbReference>